<feature type="transmembrane region" description="Helical" evidence="1">
    <location>
        <begin position="111"/>
        <end position="128"/>
    </location>
</feature>
<organism evidence="2 3">
    <name type="scientific">Pendulispora brunnea</name>
    <dbReference type="NCBI Taxonomy" id="2905690"/>
    <lineage>
        <taxon>Bacteria</taxon>
        <taxon>Pseudomonadati</taxon>
        <taxon>Myxococcota</taxon>
        <taxon>Myxococcia</taxon>
        <taxon>Myxococcales</taxon>
        <taxon>Sorangiineae</taxon>
        <taxon>Pendulisporaceae</taxon>
        <taxon>Pendulispora</taxon>
    </lineage>
</organism>
<keyword evidence="1" id="KW-0472">Membrane</keyword>
<accession>A0ABZ2K785</accession>
<keyword evidence="1" id="KW-0812">Transmembrane</keyword>
<evidence type="ECO:0000256" key="1">
    <source>
        <dbReference type="SAM" id="Phobius"/>
    </source>
</evidence>
<evidence type="ECO:0000313" key="3">
    <source>
        <dbReference type="Proteomes" id="UP001379533"/>
    </source>
</evidence>
<sequence length="247" mass="28251">MMNNVADYHRRARRWRALLVPAARVREILEIPSRVSTDDVASVEDLREWAQRTARGREARQTLEWIWREMRGESLSFIAADAGLSVKVVVQRISRLRRAFRQERDAQQRKLVATGIVATFVLLCAIAFRADDRGDRRFDALPERDPIVRDRAVRERDDAFARCARHEWQDCLDELDDAAGLAPEIDLDPKVQNVRREAIAALGDRRGSSVEAPAAMKYGCALNRHSTIGGKRSLLRYRCGALPWLHL</sequence>
<dbReference type="Proteomes" id="UP001379533">
    <property type="component" value="Chromosome"/>
</dbReference>
<keyword evidence="3" id="KW-1185">Reference proteome</keyword>
<protein>
    <submittedName>
        <fullName evidence="2">Uncharacterized protein</fullName>
    </submittedName>
</protein>
<evidence type="ECO:0000313" key="2">
    <source>
        <dbReference type="EMBL" id="WXA94547.1"/>
    </source>
</evidence>
<dbReference type="EMBL" id="CP089982">
    <property type="protein sequence ID" value="WXA94547.1"/>
    <property type="molecule type" value="Genomic_DNA"/>
</dbReference>
<proteinExistence type="predicted"/>
<keyword evidence="1" id="KW-1133">Transmembrane helix</keyword>
<gene>
    <name evidence="2" type="ORF">LZC95_50040</name>
</gene>
<name>A0ABZ2K785_9BACT</name>
<reference evidence="2 3" key="1">
    <citation type="submission" date="2021-12" db="EMBL/GenBank/DDBJ databases">
        <title>Discovery of the Pendulisporaceae a myxobacterial family with distinct sporulation behavior and unique specialized metabolism.</title>
        <authorList>
            <person name="Garcia R."/>
            <person name="Popoff A."/>
            <person name="Bader C.D."/>
            <person name="Loehr J."/>
            <person name="Walesch S."/>
            <person name="Walt C."/>
            <person name="Boldt J."/>
            <person name="Bunk B."/>
            <person name="Haeckl F.J.F.P.J."/>
            <person name="Gunesch A.P."/>
            <person name="Birkelbach J."/>
            <person name="Nuebel U."/>
            <person name="Pietschmann T."/>
            <person name="Bach T."/>
            <person name="Mueller R."/>
        </authorList>
    </citation>
    <scope>NUCLEOTIDE SEQUENCE [LARGE SCALE GENOMIC DNA]</scope>
    <source>
        <strain evidence="2 3">MSr12523</strain>
    </source>
</reference>